<dbReference type="OrthoDB" id="18018at2759"/>
<feature type="compositionally biased region" description="Basic and acidic residues" evidence="2">
    <location>
        <begin position="1"/>
        <end position="13"/>
    </location>
</feature>
<dbReference type="PANTHER" id="PTHR13596:SF0">
    <property type="entry name" value="SI:CH211-39K3.2-RELATED"/>
    <property type="match status" value="1"/>
</dbReference>
<dbReference type="InterPro" id="IPR040211">
    <property type="entry name" value="SERF1/2-like"/>
</dbReference>
<gene>
    <name evidence="4" type="ORF">GSI_07100</name>
</gene>
<keyword evidence="5" id="KW-1185">Reference proteome</keyword>
<evidence type="ECO:0000256" key="1">
    <source>
        <dbReference type="ARBA" id="ARBA00007309"/>
    </source>
</evidence>
<dbReference type="STRING" id="1077348.A0A2G8SAZ9"/>
<accession>A0A2G8SAZ9</accession>
<evidence type="ECO:0000259" key="3">
    <source>
        <dbReference type="Pfam" id="PF04419"/>
    </source>
</evidence>
<reference evidence="4 5" key="1">
    <citation type="journal article" date="2015" name="Sci. Rep.">
        <title>Chromosome-level genome map provides insights into diverse defense mechanisms in the medicinal fungus Ganoderma sinense.</title>
        <authorList>
            <person name="Zhu Y."/>
            <person name="Xu J."/>
            <person name="Sun C."/>
            <person name="Zhou S."/>
            <person name="Xu H."/>
            <person name="Nelson D.R."/>
            <person name="Qian J."/>
            <person name="Song J."/>
            <person name="Luo H."/>
            <person name="Xiang L."/>
            <person name="Li Y."/>
            <person name="Xu Z."/>
            <person name="Ji A."/>
            <person name="Wang L."/>
            <person name="Lu S."/>
            <person name="Hayward A."/>
            <person name="Sun W."/>
            <person name="Li X."/>
            <person name="Schwartz D.C."/>
            <person name="Wang Y."/>
            <person name="Chen S."/>
        </authorList>
    </citation>
    <scope>NUCLEOTIDE SEQUENCE [LARGE SCALE GENOMIC DNA]</scope>
    <source>
        <strain evidence="4 5">ZZ0214-1</strain>
    </source>
</reference>
<evidence type="ECO:0000313" key="4">
    <source>
        <dbReference type="EMBL" id="PIL30931.1"/>
    </source>
</evidence>
<evidence type="ECO:0000256" key="2">
    <source>
        <dbReference type="SAM" id="MobiDB-lite"/>
    </source>
</evidence>
<dbReference type="Proteomes" id="UP000230002">
    <property type="component" value="Unassembled WGS sequence"/>
</dbReference>
<dbReference type="AlphaFoldDB" id="A0A2G8SAZ9"/>
<dbReference type="EMBL" id="AYKW01000013">
    <property type="protein sequence ID" value="PIL30931.1"/>
    <property type="molecule type" value="Genomic_DNA"/>
</dbReference>
<feature type="domain" description="Small EDRK-rich factor-like N-terminal" evidence="3">
    <location>
        <begin position="1"/>
        <end position="36"/>
    </location>
</feature>
<evidence type="ECO:0000313" key="5">
    <source>
        <dbReference type="Proteomes" id="UP000230002"/>
    </source>
</evidence>
<comment type="caution">
    <text evidence="4">The sequence shown here is derived from an EMBL/GenBank/DDBJ whole genome shotgun (WGS) entry which is preliminary data.</text>
</comment>
<comment type="similarity">
    <text evidence="1">Belongs to the SERF family.</text>
</comment>
<protein>
    <recommendedName>
        <fullName evidence="3">Small EDRK-rich factor-like N-terminal domain-containing protein</fullName>
    </recommendedName>
</protein>
<name>A0A2G8SAZ9_9APHY</name>
<organism evidence="4 5">
    <name type="scientific">Ganoderma sinense ZZ0214-1</name>
    <dbReference type="NCBI Taxonomy" id="1077348"/>
    <lineage>
        <taxon>Eukaryota</taxon>
        <taxon>Fungi</taxon>
        <taxon>Dikarya</taxon>
        <taxon>Basidiomycota</taxon>
        <taxon>Agaricomycotina</taxon>
        <taxon>Agaricomycetes</taxon>
        <taxon>Polyporales</taxon>
        <taxon>Polyporaceae</taxon>
        <taxon>Ganoderma</taxon>
    </lineage>
</organism>
<feature type="compositionally biased region" description="Basic and acidic residues" evidence="2">
    <location>
        <begin position="34"/>
        <end position="45"/>
    </location>
</feature>
<proteinExistence type="inferred from homology"/>
<dbReference type="PANTHER" id="PTHR13596">
    <property type="entry name" value="SMALL EDRK-RICH FACTOR 1"/>
    <property type="match status" value="1"/>
</dbReference>
<sequence length="85" mass="9357">MTRGNQRETDRAKAQKKAAAGKNKPKESATTLQQRREKDAAALREKQKKRIYTHRSPIDIRTTPQAAPTGCAALCEAGTVTFFGV</sequence>
<feature type="region of interest" description="Disordered" evidence="2">
    <location>
        <begin position="1"/>
        <end position="65"/>
    </location>
</feature>
<dbReference type="Pfam" id="PF04419">
    <property type="entry name" value="SERF-like_N"/>
    <property type="match status" value="1"/>
</dbReference>
<dbReference type="InterPro" id="IPR007513">
    <property type="entry name" value="SERF-like_N"/>
</dbReference>